<evidence type="ECO:0000313" key="2">
    <source>
        <dbReference type="EMBL" id="TWI69363.1"/>
    </source>
</evidence>
<feature type="compositionally biased region" description="Basic and acidic residues" evidence="1">
    <location>
        <begin position="95"/>
        <end position="105"/>
    </location>
</feature>
<dbReference type="Gene3D" id="2.30.110.50">
    <property type="match status" value="1"/>
</dbReference>
<evidence type="ECO:0000313" key="3">
    <source>
        <dbReference type="Proteomes" id="UP000318431"/>
    </source>
</evidence>
<evidence type="ECO:0008006" key="4">
    <source>
        <dbReference type="Google" id="ProtNLM"/>
    </source>
</evidence>
<dbReference type="Proteomes" id="UP000318431">
    <property type="component" value="Unassembled WGS sequence"/>
</dbReference>
<gene>
    <name evidence="2" type="ORF">IP91_00431</name>
</gene>
<evidence type="ECO:0000256" key="1">
    <source>
        <dbReference type="SAM" id="MobiDB-lite"/>
    </source>
</evidence>
<reference evidence="2 3" key="1">
    <citation type="journal article" date="2015" name="Stand. Genomic Sci.">
        <title>Genomic Encyclopedia of Bacterial and Archaeal Type Strains, Phase III: the genomes of soil and plant-associated and newly described type strains.</title>
        <authorList>
            <person name="Whitman W.B."/>
            <person name="Woyke T."/>
            <person name="Klenk H.P."/>
            <person name="Zhou Y."/>
            <person name="Lilburn T.G."/>
            <person name="Beck B.J."/>
            <person name="De Vos P."/>
            <person name="Vandamme P."/>
            <person name="Eisen J.A."/>
            <person name="Garrity G."/>
            <person name="Hugenholtz P."/>
            <person name="Kyrpides N.C."/>
        </authorList>
    </citation>
    <scope>NUCLEOTIDE SEQUENCE [LARGE SCALE GENOMIC DNA]</scope>
    <source>
        <strain evidence="2 3">CGMCC 1.10822</strain>
    </source>
</reference>
<accession>A0A562RKA7</accession>
<dbReference type="RefSeq" id="WP_145647129.1">
    <property type="nucleotide sequence ID" value="NZ_VLLB01000001.1"/>
</dbReference>
<dbReference type="AlphaFoldDB" id="A0A562RKA7"/>
<proteinExistence type="predicted"/>
<dbReference type="OrthoDB" id="8759909at2"/>
<protein>
    <recommendedName>
        <fullName evidence="4">Type VI secretion system tip protein VgrG</fullName>
    </recommendedName>
</protein>
<comment type="caution">
    <text evidence="2">The sequence shown here is derived from an EMBL/GenBank/DDBJ whole genome shotgun (WGS) entry which is preliminary data.</text>
</comment>
<keyword evidence="3" id="KW-1185">Reference proteome</keyword>
<sequence length="105" mass="10872">MSDLPGLLRADLRGLTQETRLIRLATPLGSDALLAECVRGGESPGGGGTRSFHGHVTAAQGTGANGGLARYQLTIGHTLPANTAQSEPVTITIDNNEKFHRATAP</sequence>
<name>A0A562RKA7_9BURK</name>
<dbReference type="EMBL" id="VLLB01000001">
    <property type="protein sequence ID" value="TWI69363.1"/>
    <property type="molecule type" value="Genomic_DNA"/>
</dbReference>
<feature type="region of interest" description="Disordered" evidence="1">
    <location>
        <begin position="86"/>
        <end position="105"/>
    </location>
</feature>
<organism evidence="2 3">
    <name type="scientific">Pseudoduganella lurida</name>
    <dbReference type="NCBI Taxonomy" id="1036180"/>
    <lineage>
        <taxon>Bacteria</taxon>
        <taxon>Pseudomonadati</taxon>
        <taxon>Pseudomonadota</taxon>
        <taxon>Betaproteobacteria</taxon>
        <taxon>Burkholderiales</taxon>
        <taxon>Oxalobacteraceae</taxon>
        <taxon>Telluria group</taxon>
        <taxon>Pseudoduganella</taxon>
    </lineage>
</organism>